<proteinExistence type="predicted"/>
<organism evidence="1 2">
    <name type="scientific">Flavobacterium segetis</name>
    <dbReference type="NCBI Taxonomy" id="271157"/>
    <lineage>
        <taxon>Bacteria</taxon>
        <taxon>Pseudomonadati</taxon>
        <taxon>Bacteroidota</taxon>
        <taxon>Flavobacteriia</taxon>
        <taxon>Flavobacteriales</taxon>
        <taxon>Flavobacteriaceae</taxon>
        <taxon>Flavobacterium</taxon>
    </lineage>
</organism>
<dbReference type="RefSeq" id="WP_072988309.1">
    <property type="nucleotide sequence ID" value="NZ_FQWE01000002.1"/>
</dbReference>
<evidence type="ECO:0000313" key="2">
    <source>
        <dbReference type="Proteomes" id="UP000184036"/>
    </source>
</evidence>
<gene>
    <name evidence="1" type="ORF">SAMN05444396_102235</name>
</gene>
<evidence type="ECO:0000313" key="1">
    <source>
        <dbReference type="EMBL" id="SHF88288.1"/>
    </source>
</evidence>
<accession>A0A1M5FA68</accession>
<dbReference type="AlphaFoldDB" id="A0A1M5FA68"/>
<reference evidence="2" key="1">
    <citation type="submission" date="2016-11" db="EMBL/GenBank/DDBJ databases">
        <authorList>
            <person name="Varghese N."/>
            <person name="Submissions S."/>
        </authorList>
    </citation>
    <scope>NUCLEOTIDE SEQUENCE [LARGE SCALE GENOMIC DNA]</scope>
    <source>
        <strain evidence="2">DSM 19741</strain>
    </source>
</reference>
<dbReference type="STRING" id="271157.SAMN05444396_102235"/>
<protein>
    <submittedName>
        <fullName evidence="1">Uncharacterized protein</fullName>
    </submittedName>
</protein>
<dbReference type="OrthoDB" id="1430354at2"/>
<dbReference type="Proteomes" id="UP000184036">
    <property type="component" value="Unassembled WGS sequence"/>
</dbReference>
<name>A0A1M5FA68_9FLAO</name>
<keyword evidence="2" id="KW-1185">Reference proteome</keyword>
<dbReference type="EMBL" id="FQWE01000002">
    <property type="protein sequence ID" value="SHF88288.1"/>
    <property type="molecule type" value="Genomic_DNA"/>
</dbReference>
<sequence>MKSTLLDIDSAFCDHYSSLLETQRGISKELEGYAFDFDKDEITQAVRNRMSSFWYFNYNNRNDLERRVTAVAADFFTETCLFFLKKVFKQHGMEVFSERNILKEVSKKSMRPDVSIWKDKLLIAVIELKVSDGWKRAGMLNHLEERKRNIQEIYPEVFFGAIAYWDCFRNIDSDLYPNYLGLVIHDTKNNHPSTGQTIEEMIKRIIEN</sequence>